<sequence>TSFQSLRTTHHTMNTSEFDGNAAFAGGMPSQTTQGADDSTSKVLIFPFSS</sequence>
<feature type="region of interest" description="Disordered" evidence="1">
    <location>
        <begin position="1"/>
        <end position="40"/>
    </location>
</feature>
<dbReference type="AlphaFoldDB" id="A0A392SK02"/>
<dbReference type="Proteomes" id="UP000265520">
    <property type="component" value="Unassembled WGS sequence"/>
</dbReference>
<dbReference type="EMBL" id="LXQA010382885">
    <property type="protein sequence ID" value="MCI48196.1"/>
    <property type="molecule type" value="Genomic_DNA"/>
</dbReference>
<evidence type="ECO:0000313" key="3">
    <source>
        <dbReference type="Proteomes" id="UP000265520"/>
    </source>
</evidence>
<accession>A0A392SK02</accession>
<reference evidence="2 3" key="1">
    <citation type="journal article" date="2018" name="Front. Plant Sci.">
        <title>Red Clover (Trifolium pratense) and Zigzag Clover (T. medium) - A Picture of Genomic Similarities and Differences.</title>
        <authorList>
            <person name="Dluhosova J."/>
            <person name="Istvanek J."/>
            <person name="Nedelnik J."/>
            <person name="Repkova J."/>
        </authorList>
    </citation>
    <scope>NUCLEOTIDE SEQUENCE [LARGE SCALE GENOMIC DNA]</scope>
    <source>
        <strain evidence="3">cv. 10/8</strain>
        <tissue evidence="2">Leaf</tissue>
    </source>
</reference>
<evidence type="ECO:0000256" key="1">
    <source>
        <dbReference type="SAM" id="MobiDB-lite"/>
    </source>
</evidence>
<organism evidence="2 3">
    <name type="scientific">Trifolium medium</name>
    <dbReference type="NCBI Taxonomy" id="97028"/>
    <lineage>
        <taxon>Eukaryota</taxon>
        <taxon>Viridiplantae</taxon>
        <taxon>Streptophyta</taxon>
        <taxon>Embryophyta</taxon>
        <taxon>Tracheophyta</taxon>
        <taxon>Spermatophyta</taxon>
        <taxon>Magnoliopsida</taxon>
        <taxon>eudicotyledons</taxon>
        <taxon>Gunneridae</taxon>
        <taxon>Pentapetalae</taxon>
        <taxon>rosids</taxon>
        <taxon>fabids</taxon>
        <taxon>Fabales</taxon>
        <taxon>Fabaceae</taxon>
        <taxon>Papilionoideae</taxon>
        <taxon>50 kb inversion clade</taxon>
        <taxon>NPAAA clade</taxon>
        <taxon>Hologalegina</taxon>
        <taxon>IRL clade</taxon>
        <taxon>Trifolieae</taxon>
        <taxon>Trifolium</taxon>
    </lineage>
</organism>
<proteinExistence type="predicted"/>
<evidence type="ECO:0000313" key="2">
    <source>
        <dbReference type="EMBL" id="MCI48196.1"/>
    </source>
</evidence>
<protein>
    <submittedName>
        <fullName evidence="2">Uncharacterized protein</fullName>
    </submittedName>
</protein>
<feature type="compositionally biased region" description="Polar residues" evidence="1">
    <location>
        <begin position="1"/>
        <end position="18"/>
    </location>
</feature>
<feature type="non-terminal residue" evidence="2">
    <location>
        <position position="1"/>
    </location>
</feature>
<keyword evidence="3" id="KW-1185">Reference proteome</keyword>
<name>A0A392SK02_9FABA</name>
<comment type="caution">
    <text evidence="2">The sequence shown here is derived from an EMBL/GenBank/DDBJ whole genome shotgun (WGS) entry which is preliminary data.</text>
</comment>
<feature type="compositionally biased region" description="Polar residues" evidence="1">
    <location>
        <begin position="29"/>
        <end position="40"/>
    </location>
</feature>